<dbReference type="AlphaFoldDB" id="A0A401Z5I4"/>
<dbReference type="EMBL" id="BIFH01000057">
    <property type="protein sequence ID" value="GCE02084.1"/>
    <property type="molecule type" value="Genomic_DNA"/>
</dbReference>
<organism evidence="2 3">
    <name type="scientific">Embleya hyalina</name>
    <dbReference type="NCBI Taxonomy" id="516124"/>
    <lineage>
        <taxon>Bacteria</taxon>
        <taxon>Bacillati</taxon>
        <taxon>Actinomycetota</taxon>
        <taxon>Actinomycetes</taxon>
        <taxon>Kitasatosporales</taxon>
        <taxon>Streptomycetaceae</taxon>
        <taxon>Embleya</taxon>
    </lineage>
</organism>
<evidence type="ECO:0000313" key="1">
    <source>
        <dbReference type="EMBL" id="GCE02084.1"/>
    </source>
</evidence>
<protein>
    <submittedName>
        <fullName evidence="2">Uncharacterized protein</fullName>
    </submittedName>
</protein>
<accession>A0A401Z5I4</accession>
<dbReference type="OrthoDB" id="3481501at2"/>
<dbReference type="RefSeq" id="WP_126643639.1">
    <property type="nucleotide sequence ID" value="NZ_BIFH01000057.1"/>
</dbReference>
<keyword evidence="3" id="KW-1185">Reference proteome</keyword>
<reference evidence="2 3" key="1">
    <citation type="submission" date="2018-12" db="EMBL/GenBank/DDBJ databases">
        <title>Draft genome sequence of Embleya hyalina NBRC 13850T.</title>
        <authorList>
            <person name="Komaki H."/>
            <person name="Hosoyama A."/>
            <person name="Kimura A."/>
            <person name="Ichikawa N."/>
            <person name="Tamura T."/>
        </authorList>
    </citation>
    <scope>NUCLEOTIDE SEQUENCE [LARGE SCALE GENOMIC DNA]</scope>
    <source>
        <strain evidence="2 3">NBRC 13850</strain>
    </source>
</reference>
<evidence type="ECO:0000313" key="2">
    <source>
        <dbReference type="EMBL" id="GCE02122.1"/>
    </source>
</evidence>
<proteinExistence type="predicted"/>
<comment type="caution">
    <text evidence="2">The sequence shown here is derived from an EMBL/GenBank/DDBJ whole genome shotgun (WGS) entry which is preliminary data.</text>
</comment>
<sequence length="224" mass="24274">MSDQAAIPRLELDGFPTGAGLLHLRSDLPEALDGTFSPWCDRHHDDLLKVPGFRRARRFVLCGAFTNGEAEVGPPAARYLTVYDLKHVGVLAAAGDDVHDTARTPLPPELIGAITSSRLDCREVRRWPNVSASRLFPAGDKVLHLTAHGSGTAMGRWLHEEAVAELLRSPGAVGLRWFDAGSGLHVLLCEVSGPMWPLPPHVPQDLGPAVWSGYRQVYLADAPT</sequence>
<name>A0A401Z5I4_9ACTN</name>
<evidence type="ECO:0000313" key="3">
    <source>
        <dbReference type="Proteomes" id="UP000286931"/>
    </source>
</evidence>
<dbReference type="Proteomes" id="UP000286931">
    <property type="component" value="Unassembled WGS sequence"/>
</dbReference>
<gene>
    <name evidence="1" type="ORF">EHYA_09861</name>
    <name evidence="2" type="ORF">EHYA_09899</name>
</gene>
<dbReference type="EMBL" id="BIFH01000058">
    <property type="protein sequence ID" value="GCE02122.1"/>
    <property type="molecule type" value="Genomic_DNA"/>
</dbReference>